<reference evidence="5" key="2">
    <citation type="submission" date="2025-08" db="UniProtKB">
        <authorList>
            <consortium name="Ensembl"/>
        </authorList>
    </citation>
    <scope>IDENTIFICATION</scope>
</reference>
<dbReference type="GeneID" id="120809123"/>
<organism evidence="5 6">
    <name type="scientific">Gasterosteus aculeatus aculeatus</name>
    <name type="common">three-spined stickleback</name>
    <dbReference type="NCBI Taxonomy" id="481459"/>
    <lineage>
        <taxon>Eukaryota</taxon>
        <taxon>Metazoa</taxon>
        <taxon>Chordata</taxon>
        <taxon>Craniata</taxon>
        <taxon>Vertebrata</taxon>
        <taxon>Euteleostomi</taxon>
        <taxon>Actinopterygii</taxon>
        <taxon>Neopterygii</taxon>
        <taxon>Teleostei</taxon>
        <taxon>Neoteleostei</taxon>
        <taxon>Acanthomorphata</taxon>
        <taxon>Eupercaria</taxon>
        <taxon>Perciformes</taxon>
        <taxon>Cottioidei</taxon>
        <taxon>Gasterosteales</taxon>
        <taxon>Gasterosteidae</taxon>
        <taxon>Gasterosteus</taxon>
    </lineage>
</organism>
<dbReference type="RefSeq" id="XP_040018661.1">
    <property type="nucleotide sequence ID" value="XM_040162727.1"/>
</dbReference>
<protein>
    <recommendedName>
        <fullName evidence="4">Translin-associated factor X-interacting protein 1 N-terminal domain-containing protein</fullName>
    </recommendedName>
</protein>
<dbReference type="Pfam" id="PF15739">
    <property type="entry name" value="TSNAXIP1_N"/>
    <property type="match status" value="1"/>
</dbReference>
<accession>A0AAQ4QM74</accession>
<evidence type="ECO:0000313" key="6">
    <source>
        <dbReference type="Proteomes" id="UP000007635"/>
    </source>
</evidence>
<evidence type="ECO:0000256" key="3">
    <source>
        <dbReference type="SAM" id="MobiDB-lite"/>
    </source>
</evidence>
<dbReference type="GeneTree" id="ENSGT00940000175197"/>
<proteinExistence type="predicted"/>
<keyword evidence="1 2" id="KW-0175">Coiled coil</keyword>
<dbReference type="CTD" id="55815"/>
<feature type="compositionally biased region" description="Polar residues" evidence="3">
    <location>
        <begin position="430"/>
        <end position="440"/>
    </location>
</feature>
<dbReference type="AlphaFoldDB" id="A0AAQ4QM74"/>
<dbReference type="Ensembl" id="ENSGACT00000082655.1">
    <property type="protein sequence ID" value="ENSGACP00000051211.1"/>
    <property type="gene ID" value="ENSGACG00000029001.1"/>
</dbReference>
<evidence type="ECO:0000259" key="4">
    <source>
        <dbReference type="Pfam" id="PF15739"/>
    </source>
</evidence>
<evidence type="ECO:0000256" key="2">
    <source>
        <dbReference type="SAM" id="Coils"/>
    </source>
</evidence>
<feature type="region of interest" description="Disordered" evidence="3">
    <location>
        <begin position="379"/>
        <end position="440"/>
    </location>
</feature>
<reference evidence="5 6" key="1">
    <citation type="journal article" date="2021" name="G3 (Bethesda)">
        <title>Improved contiguity of the threespine stickleback genome using long-read sequencing.</title>
        <authorList>
            <person name="Nath S."/>
            <person name="Shaw D.E."/>
            <person name="White M.A."/>
        </authorList>
    </citation>
    <scope>NUCLEOTIDE SEQUENCE [LARGE SCALE GENOMIC DNA]</scope>
    <source>
        <strain evidence="5 6">Lake Benthic</strain>
    </source>
</reference>
<name>A0AAQ4QM74_GASAC</name>
<reference evidence="5" key="3">
    <citation type="submission" date="2025-09" db="UniProtKB">
        <authorList>
            <consortium name="Ensembl"/>
        </authorList>
    </citation>
    <scope>IDENTIFICATION</scope>
</reference>
<dbReference type="Proteomes" id="UP000007635">
    <property type="component" value="Chromosome XIX"/>
</dbReference>
<dbReference type="InterPro" id="IPR032755">
    <property type="entry name" value="TSNAXIP1_N"/>
</dbReference>
<dbReference type="PANTHER" id="PTHR16306">
    <property type="entry name" value="TRANSLIN-ASSOCIATED FACTOR X-INTERACTING PROTEIN 1"/>
    <property type="match status" value="1"/>
</dbReference>
<sequence>MSFNKDIKRPPLTLSQKERLTYEHRLQNDIVQTSVEGQEGESAGAVQPAVTEFSSKGSSYIYSGPGRKPQLLMHMESYVNKELHTISSHEPKFQELKLQVYRDVFGCFIKEFKTYQPLLAAIKKEYENTLAYQQNKIQELMPLRSHLRLVTEDCDRRIQARWAEEQAEIGVLKREKQQLQRDVEASREKEKDMQAVVDRLRSELSNQYLQYREERDARQLLICQLNHLTRGSVNGDRPSDENTEVAKDPVELQLALNVCRKDLTQVQEELNRMKADYWDVVPKRNWDTLEQTHKQNLLQLKRLQGDFDQLKSEYDTLLQLHKRGSMQMETQDLVTVQMEESLFHRQSRSDRLKDPINSDDPESGNLPVQEFRMALRTALPLKSDQGTDELLDSTRREPGNSDDSVSSQSLHSLQGENRAIPPAVGESEENYASTSGPASD</sequence>
<dbReference type="PANTHER" id="PTHR16306:SF0">
    <property type="entry name" value="TRANSLIN-ASSOCIATED FACTOR X-INTERACTING PROTEIN 1"/>
    <property type="match status" value="1"/>
</dbReference>
<keyword evidence="6" id="KW-1185">Reference proteome</keyword>
<dbReference type="GO" id="GO:0005737">
    <property type="term" value="C:cytoplasm"/>
    <property type="evidence" value="ECO:0007669"/>
    <property type="project" value="TreeGrafter"/>
</dbReference>
<feature type="compositionally biased region" description="Basic and acidic residues" evidence="3">
    <location>
        <begin position="344"/>
        <end position="356"/>
    </location>
</feature>
<dbReference type="KEGG" id="gat:120809123"/>
<evidence type="ECO:0000256" key="1">
    <source>
        <dbReference type="ARBA" id="ARBA00023054"/>
    </source>
</evidence>
<evidence type="ECO:0000313" key="5">
    <source>
        <dbReference type="Ensembl" id="ENSGACP00000051211.1"/>
    </source>
</evidence>
<feature type="domain" description="Translin-associated factor X-interacting protein 1 N-terminal" evidence="4">
    <location>
        <begin position="76"/>
        <end position="184"/>
    </location>
</feature>
<feature type="compositionally biased region" description="Low complexity" evidence="3">
    <location>
        <begin position="401"/>
        <end position="414"/>
    </location>
</feature>
<feature type="coiled-coil region" evidence="2">
    <location>
        <begin position="162"/>
        <end position="203"/>
    </location>
</feature>
<feature type="region of interest" description="Disordered" evidence="3">
    <location>
        <begin position="344"/>
        <end position="367"/>
    </location>
</feature>